<comment type="caution">
    <text evidence="5">The sequence shown here is derived from an EMBL/GenBank/DDBJ whole genome shotgun (WGS) entry which is preliminary data.</text>
</comment>
<dbReference type="InterPro" id="IPR036390">
    <property type="entry name" value="WH_DNA-bd_sf"/>
</dbReference>
<evidence type="ECO:0000259" key="4">
    <source>
        <dbReference type="PROSITE" id="PS50949"/>
    </source>
</evidence>
<dbReference type="RefSeq" id="WP_148758564.1">
    <property type="nucleotide sequence ID" value="NZ_VSRQ01000002.1"/>
</dbReference>
<organism evidence="5 6">
    <name type="scientific">Actinomadura decatromicini</name>
    <dbReference type="NCBI Taxonomy" id="2604572"/>
    <lineage>
        <taxon>Bacteria</taxon>
        <taxon>Bacillati</taxon>
        <taxon>Actinomycetota</taxon>
        <taxon>Actinomycetes</taxon>
        <taxon>Streptosporangiales</taxon>
        <taxon>Thermomonosporaceae</taxon>
        <taxon>Actinomadura</taxon>
    </lineage>
</organism>
<dbReference type="Proteomes" id="UP000323505">
    <property type="component" value="Unassembled WGS sequence"/>
</dbReference>
<proteinExistence type="predicted"/>
<dbReference type="GO" id="GO:0045892">
    <property type="term" value="P:negative regulation of DNA-templated transcription"/>
    <property type="evidence" value="ECO:0007669"/>
    <property type="project" value="TreeGrafter"/>
</dbReference>
<accession>A0A5D3FS42</accession>
<evidence type="ECO:0000256" key="1">
    <source>
        <dbReference type="ARBA" id="ARBA00023015"/>
    </source>
</evidence>
<evidence type="ECO:0000313" key="6">
    <source>
        <dbReference type="Proteomes" id="UP000323505"/>
    </source>
</evidence>
<dbReference type="EMBL" id="VSRQ01000002">
    <property type="protein sequence ID" value="TYK50716.1"/>
    <property type="molecule type" value="Genomic_DNA"/>
</dbReference>
<dbReference type="PRINTS" id="PR00035">
    <property type="entry name" value="HTHGNTR"/>
</dbReference>
<protein>
    <submittedName>
        <fullName evidence="5">GntR family transcriptional regulator</fullName>
    </submittedName>
</protein>
<evidence type="ECO:0000313" key="5">
    <source>
        <dbReference type="EMBL" id="TYK50716.1"/>
    </source>
</evidence>
<dbReference type="Gene3D" id="3.40.50.300">
    <property type="entry name" value="P-loop containing nucleotide triphosphate hydrolases"/>
    <property type="match status" value="1"/>
</dbReference>
<dbReference type="CDD" id="cd07377">
    <property type="entry name" value="WHTH_GntR"/>
    <property type="match status" value="1"/>
</dbReference>
<dbReference type="Gene3D" id="1.10.10.10">
    <property type="entry name" value="Winged helix-like DNA-binding domain superfamily/Winged helix DNA-binding domain"/>
    <property type="match status" value="1"/>
</dbReference>
<keyword evidence="1" id="KW-0805">Transcription regulation</keyword>
<gene>
    <name evidence="5" type="ORF">FXF68_09495</name>
</gene>
<dbReference type="Pfam" id="PF00392">
    <property type="entry name" value="GntR"/>
    <property type="match status" value="1"/>
</dbReference>
<keyword evidence="2" id="KW-0238">DNA-binding</keyword>
<keyword evidence="6" id="KW-1185">Reference proteome</keyword>
<feature type="domain" description="HTH gntR-type" evidence="4">
    <location>
        <begin position="12"/>
        <end position="80"/>
    </location>
</feature>
<sequence length="285" mass="31635">MTPSRPRLVRSEALHQQVARNIRNDIEAGVLRDGDALPSTRDLAEQWGVSVFTISEAMKVLTAEGLVVSKSRSKRIVHAPDQARTQRVRLERPHIVLVGGYAGSGKTELGRILARETGWPMLDKDTLTRPVVEAALELLGKSPHDRESDAYLNHIRPREYEALIAAADENVECGTSAIVTAPFIREFSDPAWVRRSQAHFTALQAITTLAWVYCDAETMHTYVRHRGAARDAAKLADWEGYLASIDLNFRPPEPYVLVDNSASSRPLQSQAKELLESVLHGRAEG</sequence>
<dbReference type="SUPFAM" id="SSF52540">
    <property type="entry name" value="P-loop containing nucleoside triphosphate hydrolases"/>
    <property type="match status" value="1"/>
</dbReference>
<dbReference type="PANTHER" id="PTHR44846">
    <property type="entry name" value="MANNOSYL-D-GLYCERATE TRANSPORT/METABOLISM SYSTEM REPRESSOR MNGR-RELATED"/>
    <property type="match status" value="1"/>
</dbReference>
<reference evidence="5 6" key="1">
    <citation type="submission" date="2019-08" db="EMBL/GenBank/DDBJ databases">
        <title>Actinomadura sp. nov. CYP1-5 isolated from mountain soil.</title>
        <authorList>
            <person name="Songsumanus A."/>
            <person name="Kuncharoen N."/>
            <person name="Kudo T."/>
            <person name="Yuki M."/>
            <person name="Igarashi Y."/>
            <person name="Tanasupawat S."/>
        </authorList>
    </citation>
    <scope>NUCLEOTIDE SEQUENCE [LARGE SCALE GENOMIC DNA]</scope>
    <source>
        <strain evidence="5 6">CYP1-5</strain>
    </source>
</reference>
<dbReference type="SMART" id="SM00345">
    <property type="entry name" value="HTH_GNTR"/>
    <property type="match status" value="1"/>
</dbReference>
<dbReference type="Pfam" id="PF13671">
    <property type="entry name" value="AAA_33"/>
    <property type="match status" value="1"/>
</dbReference>
<dbReference type="GO" id="GO:0003700">
    <property type="term" value="F:DNA-binding transcription factor activity"/>
    <property type="evidence" value="ECO:0007669"/>
    <property type="project" value="InterPro"/>
</dbReference>
<evidence type="ECO:0000256" key="3">
    <source>
        <dbReference type="ARBA" id="ARBA00023163"/>
    </source>
</evidence>
<dbReference type="SUPFAM" id="SSF46785">
    <property type="entry name" value="Winged helix' DNA-binding domain"/>
    <property type="match status" value="1"/>
</dbReference>
<dbReference type="InterPro" id="IPR027417">
    <property type="entry name" value="P-loop_NTPase"/>
</dbReference>
<keyword evidence="3" id="KW-0804">Transcription</keyword>
<dbReference type="PANTHER" id="PTHR44846:SF1">
    <property type="entry name" value="MANNOSYL-D-GLYCERATE TRANSPORT_METABOLISM SYSTEM REPRESSOR MNGR-RELATED"/>
    <property type="match status" value="1"/>
</dbReference>
<evidence type="ECO:0000256" key="2">
    <source>
        <dbReference type="ARBA" id="ARBA00023125"/>
    </source>
</evidence>
<dbReference type="InterPro" id="IPR036388">
    <property type="entry name" value="WH-like_DNA-bd_sf"/>
</dbReference>
<dbReference type="InterPro" id="IPR000524">
    <property type="entry name" value="Tscrpt_reg_HTH_GntR"/>
</dbReference>
<dbReference type="AlphaFoldDB" id="A0A5D3FS42"/>
<dbReference type="PROSITE" id="PS50949">
    <property type="entry name" value="HTH_GNTR"/>
    <property type="match status" value="1"/>
</dbReference>
<dbReference type="InterPro" id="IPR050679">
    <property type="entry name" value="Bact_HTH_transcr_reg"/>
</dbReference>
<dbReference type="GO" id="GO:0003677">
    <property type="term" value="F:DNA binding"/>
    <property type="evidence" value="ECO:0007669"/>
    <property type="project" value="UniProtKB-KW"/>
</dbReference>
<name>A0A5D3FS42_9ACTN</name>